<dbReference type="KEGG" id="pchi:PC41400_04110"/>
<dbReference type="PROSITE" id="PS50885">
    <property type="entry name" value="HAMP"/>
    <property type="match status" value="1"/>
</dbReference>
<dbReference type="GO" id="GO:0005886">
    <property type="term" value="C:plasma membrane"/>
    <property type="evidence" value="ECO:0007669"/>
    <property type="project" value="UniProtKB-SubCell"/>
</dbReference>
<dbReference type="InterPro" id="IPR033479">
    <property type="entry name" value="dCache_1"/>
</dbReference>
<evidence type="ECO:0000256" key="1">
    <source>
        <dbReference type="ARBA" id="ARBA00000085"/>
    </source>
</evidence>
<dbReference type="PRINTS" id="PR00344">
    <property type="entry name" value="BCTRLSENSOR"/>
</dbReference>
<reference evidence="17 18" key="1">
    <citation type="submission" date="2018-01" db="EMBL/GenBank/DDBJ databases">
        <title>The whole genome sequencing and assembly of Paenibacillus chitinolyticus KCCM 41400 strain.</title>
        <authorList>
            <person name="Kim J.-Y."/>
            <person name="Park M.-K."/>
            <person name="Lee Y.-J."/>
            <person name="Yi H."/>
            <person name="Bahn Y.-S."/>
            <person name="Kim J.F."/>
            <person name="Lee D.-W."/>
        </authorList>
    </citation>
    <scope>NUCLEOTIDE SEQUENCE [LARGE SCALE GENOMIC DNA]</scope>
    <source>
        <strain evidence="17 18">KCCM 41400</strain>
    </source>
</reference>
<dbReference type="EMBL" id="CP026520">
    <property type="protein sequence ID" value="QAV16913.1"/>
    <property type="molecule type" value="Genomic_DNA"/>
</dbReference>
<feature type="domain" description="HAMP" evidence="16">
    <location>
        <begin position="313"/>
        <end position="365"/>
    </location>
</feature>
<dbReference type="CDD" id="cd06225">
    <property type="entry name" value="HAMP"/>
    <property type="match status" value="1"/>
</dbReference>
<feature type="transmembrane region" description="Helical" evidence="15">
    <location>
        <begin position="292"/>
        <end position="311"/>
    </location>
</feature>
<dbReference type="Gene3D" id="6.10.340.10">
    <property type="match status" value="1"/>
</dbReference>
<keyword evidence="7 15" id="KW-0812">Transmembrane</keyword>
<evidence type="ECO:0000256" key="8">
    <source>
        <dbReference type="ARBA" id="ARBA00022741"/>
    </source>
</evidence>
<dbReference type="PANTHER" id="PTHR34220">
    <property type="entry name" value="SENSOR HISTIDINE KINASE YPDA"/>
    <property type="match status" value="1"/>
</dbReference>
<dbReference type="InterPro" id="IPR010559">
    <property type="entry name" value="Sig_transdc_His_kin_internal"/>
</dbReference>
<evidence type="ECO:0000256" key="6">
    <source>
        <dbReference type="ARBA" id="ARBA00022679"/>
    </source>
</evidence>
<evidence type="ECO:0000256" key="2">
    <source>
        <dbReference type="ARBA" id="ARBA00004651"/>
    </source>
</evidence>
<evidence type="ECO:0000256" key="10">
    <source>
        <dbReference type="ARBA" id="ARBA00022840"/>
    </source>
</evidence>
<gene>
    <name evidence="17" type="ORF">PC41400_04110</name>
</gene>
<dbReference type="Gene3D" id="3.30.450.20">
    <property type="entry name" value="PAS domain"/>
    <property type="match status" value="2"/>
</dbReference>
<sequence length="770" mass="82864">MRRGFQSIHHRLFFLFLFCMSGILIIISLLFYSRTTEQFQTKISDLSRKNVSQTVDLFDLLLKGYDSLSKTIGNNFDLVRLLTESPQEPALDYINTRSVTNMIGAIFYSREDLIGIHVIMDKGKIYNYGNYMNVVDPEYRRADWYRDVRQSSGKMVWLGVFPHSLIDQNEKRTVFAFGRQIYDLNEHKPIGIVLYEANPQAILSALNNLKLSEHSEVYLVSDKGRFVSSTASAEALPSLQDIPLPDDSQEMTVDQKNGRLAVASKLPFADWLVVSLTPYKDLNVELVQMQRYIILIGTILVLVSAFIASIVSKRISMPLIRLIRQMKQVEQGNFKGIVNVTSYREINILVGSFNHMVNRIEELIERVKISSVSEKNAELHALQSQVNPHFLYNTLDMIYWMMDEKGNDKLGEVVLSLSHMFRYSSQWEEGAEVTLREEFGQIHHYLTIILVRLEGRLEVELKTDERYMDIRIPKMTLQPIIENAVKHGLEPLLNRPGMLTISTVADSRELAIRIEDNGVGIEEEKLRRLRESLYGLCTAGGRRSGGGAPDAAHGPAGPGAGGGAPRTDAAVAAGEPGGREVAGTGTDGAGGRGPTAPVAGAVGAAVFGTVGEALEASASTGAGGAATNAAAGGPGDGAACGAFPSGAGVSGTDAAASCAVAVPSSGASASSGTDAGSASSTVAAAGPGPAQAPTHAGTPALGADPWFPSRPVAGGSEEEASSRGGIGLQNLHRRVQHMYGEAYGVTVESSAGEGTTVIVRVPLPKEESNV</sequence>
<dbReference type="SMART" id="SM00304">
    <property type="entry name" value="HAMP"/>
    <property type="match status" value="1"/>
</dbReference>
<dbReference type="SUPFAM" id="SSF158472">
    <property type="entry name" value="HAMP domain-like"/>
    <property type="match status" value="1"/>
</dbReference>
<dbReference type="Pfam" id="PF06580">
    <property type="entry name" value="His_kinase"/>
    <property type="match status" value="1"/>
</dbReference>
<feature type="compositionally biased region" description="Low complexity" evidence="14">
    <location>
        <begin position="664"/>
        <end position="700"/>
    </location>
</feature>
<dbReference type="Gene3D" id="3.30.565.10">
    <property type="entry name" value="Histidine kinase-like ATPase, C-terminal domain"/>
    <property type="match status" value="2"/>
</dbReference>
<keyword evidence="12" id="KW-0902">Two-component regulatory system</keyword>
<dbReference type="Pfam" id="PF02518">
    <property type="entry name" value="HATPase_c"/>
    <property type="match status" value="1"/>
</dbReference>
<dbReference type="RefSeq" id="WP_042232086.1">
    <property type="nucleotide sequence ID" value="NZ_CP026520.1"/>
</dbReference>
<dbReference type="AlphaFoldDB" id="A0A410WRE1"/>
<proteinExistence type="predicted"/>
<dbReference type="InterPro" id="IPR050640">
    <property type="entry name" value="Bact_2-comp_sensor_kinase"/>
</dbReference>
<keyword evidence="4" id="KW-1003">Cell membrane</keyword>
<keyword evidence="9" id="KW-0418">Kinase</keyword>
<accession>A0A410WRE1</accession>
<dbReference type="GO" id="GO:0000155">
    <property type="term" value="F:phosphorelay sensor kinase activity"/>
    <property type="evidence" value="ECO:0007669"/>
    <property type="project" value="InterPro"/>
</dbReference>
<dbReference type="OrthoDB" id="9776552at2"/>
<evidence type="ECO:0000256" key="12">
    <source>
        <dbReference type="ARBA" id="ARBA00023012"/>
    </source>
</evidence>
<evidence type="ECO:0000256" key="14">
    <source>
        <dbReference type="SAM" id="MobiDB-lite"/>
    </source>
</evidence>
<keyword evidence="10" id="KW-0067">ATP-binding</keyword>
<feature type="transmembrane region" description="Helical" evidence="15">
    <location>
        <begin position="12"/>
        <end position="32"/>
    </location>
</feature>
<dbReference type="InterPro" id="IPR036890">
    <property type="entry name" value="HATPase_C_sf"/>
</dbReference>
<keyword evidence="8" id="KW-0547">Nucleotide-binding</keyword>
<name>A0A410WRE1_9BACL</name>
<keyword evidence="11 15" id="KW-1133">Transmembrane helix</keyword>
<evidence type="ECO:0000256" key="3">
    <source>
        <dbReference type="ARBA" id="ARBA00012438"/>
    </source>
</evidence>
<evidence type="ECO:0000313" key="18">
    <source>
        <dbReference type="Proteomes" id="UP000288943"/>
    </source>
</evidence>
<dbReference type="InterPro" id="IPR004358">
    <property type="entry name" value="Sig_transdc_His_kin-like_C"/>
</dbReference>
<dbReference type="InterPro" id="IPR003594">
    <property type="entry name" value="HATPase_dom"/>
</dbReference>
<keyword evidence="13 15" id="KW-0472">Membrane</keyword>
<evidence type="ECO:0000256" key="11">
    <source>
        <dbReference type="ARBA" id="ARBA00022989"/>
    </source>
</evidence>
<dbReference type="Pfam" id="PF00672">
    <property type="entry name" value="HAMP"/>
    <property type="match status" value="1"/>
</dbReference>
<dbReference type="Proteomes" id="UP000288943">
    <property type="component" value="Chromosome"/>
</dbReference>
<evidence type="ECO:0000256" key="7">
    <source>
        <dbReference type="ARBA" id="ARBA00022692"/>
    </source>
</evidence>
<evidence type="ECO:0000256" key="9">
    <source>
        <dbReference type="ARBA" id="ARBA00022777"/>
    </source>
</evidence>
<evidence type="ECO:0000256" key="5">
    <source>
        <dbReference type="ARBA" id="ARBA00022553"/>
    </source>
</evidence>
<keyword evidence="6" id="KW-0808">Transferase</keyword>
<evidence type="ECO:0000313" key="17">
    <source>
        <dbReference type="EMBL" id="QAV16913.1"/>
    </source>
</evidence>
<comment type="subcellular location">
    <subcellularLocation>
        <location evidence="2">Cell membrane</location>
        <topology evidence="2">Multi-pass membrane protein</topology>
    </subcellularLocation>
</comment>
<organism evidence="17 18">
    <name type="scientific">Paenibacillus chitinolyticus</name>
    <dbReference type="NCBI Taxonomy" id="79263"/>
    <lineage>
        <taxon>Bacteria</taxon>
        <taxon>Bacillati</taxon>
        <taxon>Bacillota</taxon>
        <taxon>Bacilli</taxon>
        <taxon>Bacillales</taxon>
        <taxon>Paenibacillaceae</taxon>
        <taxon>Paenibacillus</taxon>
    </lineage>
</organism>
<evidence type="ECO:0000256" key="4">
    <source>
        <dbReference type="ARBA" id="ARBA00022475"/>
    </source>
</evidence>
<dbReference type="EC" id="2.7.13.3" evidence="3"/>
<dbReference type="PANTHER" id="PTHR34220:SF11">
    <property type="entry name" value="SENSOR PROTEIN KINASE HPTS"/>
    <property type="match status" value="1"/>
</dbReference>
<feature type="region of interest" description="Disordered" evidence="14">
    <location>
        <begin position="664"/>
        <end position="727"/>
    </location>
</feature>
<evidence type="ECO:0000256" key="13">
    <source>
        <dbReference type="ARBA" id="ARBA00023136"/>
    </source>
</evidence>
<dbReference type="SUPFAM" id="SSF55874">
    <property type="entry name" value="ATPase domain of HSP90 chaperone/DNA topoisomerase II/histidine kinase"/>
    <property type="match status" value="2"/>
</dbReference>
<evidence type="ECO:0000259" key="16">
    <source>
        <dbReference type="PROSITE" id="PS50885"/>
    </source>
</evidence>
<dbReference type="InterPro" id="IPR003660">
    <property type="entry name" value="HAMP_dom"/>
</dbReference>
<comment type="catalytic activity">
    <reaction evidence="1">
        <text>ATP + protein L-histidine = ADP + protein N-phospho-L-histidine.</text>
        <dbReference type="EC" id="2.7.13.3"/>
    </reaction>
</comment>
<evidence type="ECO:0000256" key="15">
    <source>
        <dbReference type="SAM" id="Phobius"/>
    </source>
</evidence>
<dbReference type="Pfam" id="PF02743">
    <property type="entry name" value="dCache_1"/>
    <property type="match status" value="1"/>
</dbReference>
<dbReference type="GeneID" id="95374000"/>
<keyword evidence="5" id="KW-0597">Phosphoprotein</keyword>
<protein>
    <recommendedName>
        <fullName evidence="3">histidine kinase</fullName>
        <ecNumber evidence="3">2.7.13.3</ecNumber>
    </recommendedName>
</protein>
<feature type="region of interest" description="Disordered" evidence="14">
    <location>
        <begin position="544"/>
        <end position="595"/>
    </location>
</feature>